<evidence type="ECO:0000313" key="2">
    <source>
        <dbReference type="EMBL" id="AES77443.1"/>
    </source>
</evidence>
<organism evidence="2 4">
    <name type="scientific">Medicago truncatula</name>
    <name type="common">Barrel medic</name>
    <name type="synonym">Medicago tribuloides</name>
    <dbReference type="NCBI Taxonomy" id="3880"/>
    <lineage>
        <taxon>Eukaryota</taxon>
        <taxon>Viridiplantae</taxon>
        <taxon>Streptophyta</taxon>
        <taxon>Embryophyta</taxon>
        <taxon>Tracheophyta</taxon>
        <taxon>Spermatophyta</taxon>
        <taxon>Magnoliopsida</taxon>
        <taxon>eudicotyledons</taxon>
        <taxon>Gunneridae</taxon>
        <taxon>Pentapetalae</taxon>
        <taxon>rosids</taxon>
        <taxon>fabids</taxon>
        <taxon>Fabales</taxon>
        <taxon>Fabaceae</taxon>
        <taxon>Papilionoideae</taxon>
        <taxon>50 kb inversion clade</taxon>
        <taxon>NPAAA clade</taxon>
        <taxon>Hologalegina</taxon>
        <taxon>IRL clade</taxon>
        <taxon>Trifolieae</taxon>
        <taxon>Medicago</taxon>
    </lineage>
</organism>
<evidence type="ECO:0000313" key="4">
    <source>
        <dbReference type="Proteomes" id="UP000002051"/>
    </source>
</evidence>
<protein>
    <submittedName>
        <fullName evidence="2 3">Uncharacterized protein</fullName>
    </submittedName>
</protein>
<dbReference type="AlphaFoldDB" id="G7L103"/>
<dbReference type="EMBL" id="CM001223">
    <property type="protein sequence ID" value="AES77443.1"/>
    <property type="molecule type" value="Genomic_DNA"/>
</dbReference>
<feature type="compositionally biased region" description="Basic and acidic residues" evidence="1">
    <location>
        <begin position="61"/>
        <end position="72"/>
    </location>
</feature>
<evidence type="ECO:0000256" key="1">
    <source>
        <dbReference type="SAM" id="MobiDB-lite"/>
    </source>
</evidence>
<dbReference type="EnsemblPlants" id="AES77443">
    <property type="protein sequence ID" value="AES77443"/>
    <property type="gene ID" value="MTR_7g010690"/>
</dbReference>
<evidence type="ECO:0000313" key="3">
    <source>
        <dbReference type="EnsemblPlants" id="AES77443"/>
    </source>
</evidence>
<gene>
    <name evidence="2" type="ordered locus">MTR_7g010690</name>
</gene>
<accession>G7L103</accession>
<reference evidence="2 4" key="1">
    <citation type="journal article" date="2011" name="Nature">
        <title>The Medicago genome provides insight into the evolution of rhizobial symbioses.</title>
        <authorList>
            <person name="Young N.D."/>
            <person name="Debelle F."/>
            <person name="Oldroyd G.E."/>
            <person name="Geurts R."/>
            <person name="Cannon S.B."/>
            <person name="Udvardi M.K."/>
            <person name="Benedito V.A."/>
            <person name="Mayer K.F."/>
            <person name="Gouzy J."/>
            <person name="Schoof H."/>
            <person name="Van de Peer Y."/>
            <person name="Proost S."/>
            <person name="Cook D.R."/>
            <person name="Meyers B.C."/>
            <person name="Spannagl M."/>
            <person name="Cheung F."/>
            <person name="De Mita S."/>
            <person name="Krishnakumar V."/>
            <person name="Gundlach H."/>
            <person name="Zhou S."/>
            <person name="Mudge J."/>
            <person name="Bharti A.K."/>
            <person name="Murray J.D."/>
            <person name="Naoumkina M.A."/>
            <person name="Rosen B."/>
            <person name="Silverstein K.A."/>
            <person name="Tang H."/>
            <person name="Rombauts S."/>
            <person name="Zhao P.X."/>
            <person name="Zhou P."/>
            <person name="Barbe V."/>
            <person name="Bardou P."/>
            <person name="Bechner M."/>
            <person name="Bellec A."/>
            <person name="Berger A."/>
            <person name="Berges H."/>
            <person name="Bidwell S."/>
            <person name="Bisseling T."/>
            <person name="Choisne N."/>
            <person name="Couloux A."/>
            <person name="Denny R."/>
            <person name="Deshpande S."/>
            <person name="Dai X."/>
            <person name="Doyle J.J."/>
            <person name="Dudez A.M."/>
            <person name="Farmer A.D."/>
            <person name="Fouteau S."/>
            <person name="Franken C."/>
            <person name="Gibelin C."/>
            <person name="Gish J."/>
            <person name="Goldstein S."/>
            <person name="Gonzalez A.J."/>
            <person name="Green P.J."/>
            <person name="Hallab A."/>
            <person name="Hartog M."/>
            <person name="Hua A."/>
            <person name="Humphray S.J."/>
            <person name="Jeong D.H."/>
            <person name="Jing Y."/>
            <person name="Jocker A."/>
            <person name="Kenton S.M."/>
            <person name="Kim D.J."/>
            <person name="Klee K."/>
            <person name="Lai H."/>
            <person name="Lang C."/>
            <person name="Lin S."/>
            <person name="Macmil S.L."/>
            <person name="Magdelenat G."/>
            <person name="Matthews L."/>
            <person name="McCorrison J."/>
            <person name="Monaghan E.L."/>
            <person name="Mun J.H."/>
            <person name="Najar F.Z."/>
            <person name="Nicholson C."/>
            <person name="Noirot C."/>
            <person name="O'Bleness M."/>
            <person name="Paule C.R."/>
            <person name="Poulain J."/>
            <person name="Prion F."/>
            <person name="Qin B."/>
            <person name="Qu C."/>
            <person name="Retzel E.F."/>
            <person name="Riddle C."/>
            <person name="Sallet E."/>
            <person name="Samain S."/>
            <person name="Samson N."/>
            <person name="Sanders I."/>
            <person name="Saurat O."/>
            <person name="Scarpelli C."/>
            <person name="Schiex T."/>
            <person name="Segurens B."/>
            <person name="Severin A.J."/>
            <person name="Sherrier D.J."/>
            <person name="Shi R."/>
            <person name="Sims S."/>
            <person name="Singer S.R."/>
            <person name="Sinharoy S."/>
            <person name="Sterck L."/>
            <person name="Viollet A."/>
            <person name="Wang B.B."/>
            <person name="Wang K."/>
            <person name="Wang M."/>
            <person name="Wang X."/>
            <person name="Warfsmann J."/>
            <person name="Weissenbach J."/>
            <person name="White D.D."/>
            <person name="White J.D."/>
            <person name="Wiley G.B."/>
            <person name="Wincker P."/>
            <person name="Xing Y."/>
            <person name="Yang L."/>
            <person name="Yao Z."/>
            <person name="Ying F."/>
            <person name="Zhai J."/>
            <person name="Zhou L."/>
            <person name="Zuber A."/>
            <person name="Denarie J."/>
            <person name="Dixon R.A."/>
            <person name="May G.D."/>
            <person name="Schwartz D.C."/>
            <person name="Rogers J."/>
            <person name="Quetier F."/>
            <person name="Town C.D."/>
            <person name="Roe B.A."/>
        </authorList>
    </citation>
    <scope>NUCLEOTIDE SEQUENCE [LARGE SCALE GENOMIC DNA]</scope>
    <source>
        <strain evidence="2">A17</strain>
        <strain evidence="3 4">cv. Jemalong A17</strain>
    </source>
</reference>
<reference evidence="3" key="3">
    <citation type="submission" date="2015-04" db="UniProtKB">
        <authorList>
            <consortium name="EnsemblPlants"/>
        </authorList>
    </citation>
    <scope>IDENTIFICATION</scope>
    <source>
        <strain evidence="3">cv. Jemalong A17</strain>
    </source>
</reference>
<proteinExistence type="predicted"/>
<name>G7L103_MEDTR</name>
<keyword evidence="4" id="KW-1185">Reference proteome</keyword>
<sequence>MTYLPRLTRGAIEVAISSLKNALPQKLEEFHQFMMMGFMKLQDRLSPRCVHPVSYTEKLVDDPMKKKKKEVDSEVNGVKAG</sequence>
<dbReference type="Proteomes" id="UP000002051">
    <property type="component" value="Unassembled WGS sequence"/>
</dbReference>
<dbReference type="PaxDb" id="3880-AES77443"/>
<dbReference type="HOGENOM" id="CLU_2577507_0_0_1"/>
<reference evidence="2 4" key="2">
    <citation type="journal article" date="2014" name="BMC Genomics">
        <title>An improved genome release (version Mt4.0) for the model legume Medicago truncatula.</title>
        <authorList>
            <person name="Tang H."/>
            <person name="Krishnakumar V."/>
            <person name="Bidwell S."/>
            <person name="Rosen B."/>
            <person name="Chan A."/>
            <person name="Zhou S."/>
            <person name="Gentzbittel L."/>
            <person name="Childs K.L."/>
            <person name="Yandell M."/>
            <person name="Gundlach H."/>
            <person name="Mayer K.F."/>
            <person name="Schwartz D.C."/>
            <person name="Town C.D."/>
        </authorList>
    </citation>
    <scope>GENOME REANNOTATION</scope>
    <source>
        <strain evidence="3 4">cv. Jemalong A17</strain>
    </source>
</reference>
<feature type="region of interest" description="Disordered" evidence="1">
    <location>
        <begin position="61"/>
        <end position="81"/>
    </location>
</feature>